<dbReference type="GO" id="GO:0007165">
    <property type="term" value="P:signal transduction"/>
    <property type="evidence" value="ECO:0007669"/>
    <property type="project" value="TreeGrafter"/>
</dbReference>
<sequence>MSRTLRIFAVLLVACIGLAAASGWYYFEDGWLRVAAWRAADAETATRYDLDEDAYAYLNRALVAMRYASLRRDSLDWPALRRAAFDEARGARTPEDTYPALRLALDRLKDGHSFFDPPGDASPTADAAPDSGEATAPAPDEWPTARSVTASDGARLGYVHVPKVMGPGEQAYADSLRGAVRALTSNAPPCGWIVDVRGNVGGSMWPMLAGLGPVIGPGRLGASVEASGDRRPWFYDDGRAGAVYLGGWYRNVSVEVEAPPHRLDPPHPPVAVLTDSRTASAGEAVAVAFRGRRNARSFGASTAGKTTSNQTVYLPDGARLFVTAAVYADRTGRVYGGPLAPDVRSTAPEADARSWLAQQPECSGNGGA</sequence>
<dbReference type="InterPro" id="IPR029045">
    <property type="entry name" value="ClpP/crotonase-like_dom_sf"/>
</dbReference>
<dbReference type="Pfam" id="PF03572">
    <property type="entry name" value="Peptidase_S41"/>
    <property type="match status" value="1"/>
</dbReference>
<dbReference type="CDD" id="cd06567">
    <property type="entry name" value="Peptidase_S41"/>
    <property type="match status" value="1"/>
</dbReference>
<feature type="compositionally biased region" description="Low complexity" evidence="1">
    <location>
        <begin position="116"/>
        <end position="132"/>
    </location>
</feature>
<accession>A0A9X2Z495</accession>
<dbReference type="GO" id="GO:0030288">
    <property type="term" value="C:outer membrane-bounded periplasmic space"/>
    <property type="evidence" value="ECO:0007669"/>
    <property type="project" value="TreeGrafter"/>
</dbReference>
<dbReference type="GO" id="GO:0004175">
    <property type="term" value="F:endopeptidase activity"/>
    <property type="evidence" value="ECO:0007669"/>
    <property type="project" value="TreeGrafter"/>
</dbReference>
<dbReference type="PANTHER" id="PTHR32060">
    <property type="entry name" value="TAIL-SPECIFIC PROTEASE"/>
    <property type="match status" value="1"/>
</dbReference>
<evidence type="ECO:0000256" key="1">
    <source>
        <dbReference type="SAM" id="MobiDB-lite"/>
    </source>
</evidence>
<dbReference type="GO" id="GO:0008236">
    <property type="term" value="F:serine-type peptidase activity"/>
    <property type="evidence" value="ECO:0007669"/>
    <property type="project" value="InterPro"/>
</dbReference>
<dbReference type="EMBL" id="JANUBB010000005">
    <property type="protein sequence ID" value="MCS3951543.1"/>
    <property type="molecule type" value="Genomic_DNA"/>
</dbReference>
<evidence type="ECO:0000259" key="2">
    <source>
        <dbReference type="SMART" id="SM00245"/>
    </source>
</evidence>
<evidence type="ECO:0000313" key="3">
    <source>
        <dbReference type="EMBL" id="MCS3951543.1"/>
    </source>
</evidence>
<comment type="caution">
    <text evidence="3">The sequence shown here is derived from an EMBL/GenBank/DDBJ whole genome shotgun (WGS) entry which is preliminary data.</text>
</comment>
<reference evidence="3" key="1">
    <citation type="submission" date="2022-08" db="EMBL/GenBank/DDBJ databases">
        <title>Genomic Encyclopedia of Type Strains, Phase V (KMG-V): Genome sequencing to study the core and pangenomes of soil and plant-associated prokaryotes.</title>
        <authorList>
            <person name="Whitman W."/>
        </authorList>
    </citation>
    <scope>NUCLEOTIDE SEQUENCE</scope>
    <source>
        <strain evidence="3">SP2017</strain>
    </source>
</reference>
<feature type="region of interest" description="Disordered" evidence="1">
    <location>
        <begin position="115"/>
        <end position="145"/>
    </location>
</feature>
<feature type="region of interest" description="Disordered" evidence="1">
    <location>
        <begin position="337"/>
        <end position="368"/>
    </location>
</feature>
<proteinExistence type="predicted"/>
<dbReference type="SMART" id="SM00245">
    <property type="entry name" value="TSPc"/>
    <property type="match status" value="1"/>
</dbReference>
<dbReference type="InterPro" id="IPR005151">
    <property type="entry name" value="Tail-specific_protease"/>
</dbReference>
<dbReference type="RefSeq" id="WP_259081775.1">
    <property type="nucleotide sequence ID" value="NZ_JANTZN010000006.1"/>
</dbReference>
<feature type="domain" description="Tail specific protease" evidence="2">
    <location>
        <begin position="131"/>
        <end position="346"/>
    </location>
</feature>
<dbReference type="Proteomes" id="UP001155010">
    <property type="component" value="Unassembled WGS sequence"/>
</dbReference>
<dbReference type="AlphaFoldDB" id="A0A9X2Z495"/>
<protein>
    <recommendedName>
        <fullName evidence="2">Tail specific protease domain-containing protein</fullName>
    </recommendedName>
</protein>
<name>A0A9X2Z495_9BACT</name>
<organism evidence="3 4">
    <name type="scientific">Salinibacter ruber</name>
    <dbReference type="NCBI Taxonomy" id="146919"/>
    <lineage>
        <taxon>Bacteria</taxon>
        <taxon>Pseudomonadati</taxon>
        <taxon>Rhodothermota</taxon>
        <taxon>Rhodothermia</taxon>
        <taxon>Rhodothermales</taxon>
        <taxon>Salinibacteraceae</taxon>
        <taxon>Salinibacter</taxon>
    </lineage>
</organism>
<dbReference type="SUPFAM" id="SSF52096">
    <property type="entry name" value="ClpP/crotonase"/>
    <property type="match status" value="1"/>
</dbReference>
<dbReference type="GO" id="GO:0006508">
    <property type="term" value="P:proteolysis"/>
    <property type="evidence" value="ECO:0007669"/>
    <property type="project" value="InterPro"/>
</dbReference>
<dbReference type="PANTHER" id="PTHR32060:SF30">
    <property type="entry name" value="CARBOXY-TERMINAL PROCESSING PROTEASE CTPA"/>
    <property type="match status" value="1"/>
</dbReference>
<evidence type="ECO:0000313" key="4">
    <source>
        <dbReference type="Proteomes" id="UP001155010"/>
    </source>
</evidence>
<dbReference type="Gene3D" id="3.90.226.10">
    <property type="entry name" value="2-enoyl-CoA Hydratase, Chain A, domain 1"/>
    <property type="match status" value="1"/>
</dbReference>
<gene>
    <name evidence="3" type="ORF">GGP83_001488</name>
</gene>